<dbReference type="GO" id="GO:0005840">
    <property type="term" value="C:ribosome"/>
    <property type="evidence" value="ECO:0007669"/>
    <property type="project" value="UniProtKB-KW"/>
</dbReference>
<organism evidence="7 8">
    <name type="scientific">Chara braunii</name>
    <name type="common">Braun's stonewort</name>
    <dbReference type="NCBI Taxonomy" id="69332"/>
    <lineage>
        <taxon>Eukaryota</taxon>
        <taxon>Viridiplantae</taxon>
        <taxon>Streptophyta</taxon>
        <taxon>Charophyceae</taxon>
        <taxon>Charales</taxon>
        <taxon>Characeae</taxon>
        <taxon>Chara</taxon>
    </lineage>
</organism>
<dbReference type="GO" id="GO:0005737">
    <property type="term" value="C:cytoplasm"/>
    <property type="evidence" value="ECO:0007669"/>
    <property type="project" value="UniProtKB-ARBA"/>
</dbReference>
<dbReference type="InterPro" id="IPR008932">
    <property type="entry name" value="Ribosomal_bL12_oligo"/>
</dbReference>
<reference evidence="7 8" key="1">
    <citation type="journal article" date="2018" name="Cell">
        <title>The Chara Genome: Secondary Complexity and Implications for Plant Terrestrialization.</title>
        <authorList>
            <person name="Nishiyama T."/>
            <person name="Sakayama H."/>
            <person name="Vries J.D."/>
            <person name="Buschmann H."/>
            <person name="Saint-Marcoux D."/>
            <person name="Ullrich K.K."/>
            <person name="Haas F.B."/>
            <person name="Vanderstraeten L."/>
            <person name="Becker D."/>
            <person name="Lang D."/>
            <person name="Vosolsobe S."/>
            <person name="Rombauts S."/>
            <person name="Wilhelmsson P.K.I."/>
            <person name="Janitza P."/>
            <person name="Kern R."/>
            <person name="Heyl A."/>
            <person name="Rumpler F."/>
            <person name="Villalobos L.I.A.C."/>
            <person name="Clay J.M."/>
            <person name="Skokan R."/>
            <person name="Toyoda A."/>
            <person name="Suzuki Y."/>
            <person name="Kagoshima H."/>
            <person name="Schijlen E."/>
            <person name="Tajeshwar N."/>
            <person name="Catarino B."/>
            <person name="Hetherington A.J."/>
            <person name="Saltykova A."/>
            <person name="Bonnot C."/>
            <person name="Breuninger H."/>
            <person name="Symeonidi A."/>
            <person name="Radhakrishnan G.V."/>
            <person name="Van Nieuwerburgh F."/>
            <person name="Deforce D."/>
            <person name="Chang C."/>
            <person name="Karol K.G."/>
            <person name="Hedrich R."/>
            <person name="Ulvskov P."/>
            <person name="Glockner G."/>
            <person name="Delwiche C.F."/>
            <person name="Petrasek J."/>
            <person name="Van de Peer Y."/>
            <person name="Friml J."/>
            <person name="Beilby M."/>
            <person name="Dolan L."/>
            <person name="Kohara Y."/>
            <person name="Sugano S."/>
            <person name="Fujiyama A."/>
            <person name="Delaux P.-M."/>
            <person name="Quint M."/>
            <person name="TheiBen G."/>
            <person name="Hagemann M."/>
            <person name="Harholt J."/>
            <person name="Dunand C."/>
            <person name="Zachgo S."/>
            <person name="Langdale J."/>
            <person name="Maumus F."/>
            <person name="Straeten D.V.D."/>
            <person name="Gould S.B."/>
            <person name="Rensing S.A."/>
        </authorList>
    </citation>
    <scope>NUCLEOTIDE SEQUENCE [LARGE SCALE GENOMIC DNA]</scope>
    <source>
        <strain evidence="7 8">S276</strain>
    </source>
</reference>
<dbReference type="CDD" id="cd00387">
    <property type="entry name" value="Ribosomal_L7_L12"/>
    <property type="match status" value="1"/>
</dbReference>
<feature type="domain" description="Large ribosomal subunit protein bL12 oligomerization" evidence="6">
    <location>
        <begin position="62"/>
        <end position="116"/>
    </location>
</feature>
<keyword evidence="8" id="KW-1185">Reference proteome</keyword>
<dbReference type="SUPFAM" id="SSF48300">
    <property type="entry name" value="Ribosomal protein L7/12, oligomerisation (N-terminal) domain"/>
    <property type="match status" value="1"/>
</dbReference>
<evidence type="ECO:0000256" key="1">
    <source>
        <dbReference type="ARBA" id="ARBA00007197"/>
    </source>
</evidence>
<dbReference type="InterPro" id="IPR000206">
    <property type="entry name" value="Ribosomal_bL12"/>
</dbReference>
<feature type="domain" description="Large ribosomal subunit protein bL12 C-terminal" evidence="5">
    <location>
        <begin position="130"/>
        <end position="196"/>
    </location>
</feature>
<dbReference type="GO" id="GO:1990904">
    <property type="term" value="C:ribonucleoprotein complex"/>
    <property type="evidence" value="ECO:0007669"/>
    <property type="project" value="UniProtKB-KW"/>
</dbReference>
<dbReference type="NCBIfam" id="TIGR00855">
    <property type="entry name" value="L12"/>
    <property type="match status" value="1"/>
</dbReference>
<evidence type="ECO:0008006" key="9">
    <source>
        <dbReference type="Google" id="ProtNLM"/>
    </source>
</evidence>
<keyword evidence="3" id="KW-0687">Ribonucleoprotein</keyword>
<keyword evidence="2" id="KW-0689">Ribosomal protein</keyword>
<dbReference type="GO" id="GO:0003735">
    <property type="term" value="F:structural constituent of ribosome"/>
    <property type="evidence" value="ECO:0007669"/>
    <property type="project" value="InterPro"/>
</dbReference>
<dbReference type="EMBL" id="BFEA01000099">
    <property type="protein sequence ID" value="GBG68327.1"/>
    <property type="molecule type" value="Genomic_DNA"/>
</dbReference>
<evidence type="ECO:0000256" key="3">
    <source>
        <dbReference type="ARBA" id="ARBA00023274"/>
    </source>
</evidence>
<evidence type="ECO:0000313" key="7">
    <source>
        <dbReference type="EMBL" id="GBG68327.1"/>
    </source>
</evidence>
<evidence type="ECO:0000259" key="6">
    <source>
        <dbReference type="Pfam" id="PF16320"/>
    </source>
</evidence>
<gene>
    <name evidence="7" type="ORF">CBR_g2871</name>
</gene>
<dbReference type="PANTHER" id="PTHR45987:SF4">
    <property type="entry name" value="LARGE RIBOSOMAL SUBUNIT PROTEIN BL12M"/>
    <property type="match status" value="1"/>
</dbReference>
<dbReference type="InterPro" id="IPR014719">
    <property type="entry name" value="Ribosomal_bL12_C/ClpS-like"/>
</dbReference>
<dbReference type="OrthoDB" id="250175at2759"/>
<dbReference type="HAMAP" id="MF_00368">
    <property type="entry name" value="Ribosomal_bL12"/>
    <property type="match status" value="1"/>
</dbReference>
<dbReference type="AlphaFoldDB" id="A0A388KE93"/>
<dbReference type="InterPro" id="IPR036235">
    <property type="entry name" value="Ribosomal_bL12_oligo_N_sf"/>
</dbReference>
<accession>A0A388KE93</accession>
<feature type="compositionally biased region" description="Low complexity" evidence="4">
    <location>
        <begin position="36"/>
        <end position="46"/>
    </location>
</feature>
<evidence type="ECO:0000313" key="8">
    <source>
        <dbReference type="Proteomes" id="UP000265515"/>
    </source>
</evidence>
<dbReference type="Proteomes" id="UP000265515">
    <property type="component" value="Unassembled WGS sequence"/>
</dbReference>
<evidence type="ECO:0000259" key="5">
    <source>
        <dbReference type="Pfam" id="PF00542"/>
    </source>
</evidence>
<feature type="region of interest" description="Disordered" evidence="4">
    <location>
        <begin position="26"/>
        <end position="60"/>
    </location>
</feature>
<dbReference type="Gramene" id="GBG68327">
    <property type="protein sequence ID" value="GBG68327"/>
    <property type="gene ID" value="CBR_g2871"/>
</dbReference>
<comment type="similarity">
    <text evidence="1">Belongs to the bacterial ribosomal protein bL12 family.</text>
</comment>
<name>A0A388KE93_CHABU</name>
<dbReference type="Pfam" id="PF00542">
    <property type="entry name" value="Ribosomal_L12"/>
    <property type="match status" value="1"/>
</dbReference>
<protein>
    <recommendedName>
        <fullName evidence="9">Ribosomal protein L7/L12 C-terminal domain-containing protein</fullName>
    </recommendedName>
</protein>
<dbReference type="Gene3D" id="3.30.1390.10">
    <property type="match status" value="1"/>
</dbReference>
<dbReference type="GO" id="GO:0006412">
    <property type="term" value="P:translation"/>
    <property type="evidence" value="ECO:0007669"/>
    <property type="project" value="InterPro"/>
</dbReference>
<comment type="caution">
    <text evidence="7">The sequence shown here is derived from an EMBL/GenBank/DDBJ whole genome shotgun (WGS) entry which is preliminary data.</text>
</comment>
<dbReference type="Pfam" id="PF16320">
    <property type="entry name" value="Ribosomal_L12_N"/>
    <property type="match status" value="1"/>
</dbReference>
<evidence type="ECO:0000256" key="4">
    <source>
        <dbReference type="SAM" id="MobiDB-lite"/>
    </source>
</evidence>
<dbReference type="STRING" id="69332.A0A388KE93"/>
<dbReference type="InterPro" id="IPR013823">
    <property type="entry name" value="Ribosomal_bL12_C"/>
</dbReference>
<sequence length="197" mass="20852">MAFSSCSSSPSRFFCLRSSSLHVARIHSSSAKRDSTAAAASAASVSPLHDDPTERPSPPSAKIVKLVDEISKLTLLEVSQLTDLLREKLNIPAMPPMGMMMPMGGGMMPGGAAGGAAAAAEEKPVEKTEFDVKLEKFAAESKIKIIKEVRSFTSLGLKEAKELVEKAPIVIKKGVNKDEANEIVEKLKALGGTCALE</sequence>
<dbReference type="GO" id="GO:0003729">
    <property type="term" value="F:mRNA binding"/>
    <property type="evidence" value="ECO:0007669"/>
    <property type="project" value="TreeGrafter"/>
</dbReference>
<dbReference type="PANTHER" id="PTHR45987">
    <property type="entry name" value="39S RIBOSOMAL PROTEIN L12"/>
    <property type="match status" value="1"/>
</dbReference>
<dbReference type="Gene3D" id="1.20.5.710">
    <property type="entry name" value="Single helix bin"/>
    <property type="match status" value="1"/>
</dbReference>
<evidence type="ECO:0000256" key="2">
    <source>
        <dbReference type="ARBA" id="ARBA00022980"/>
    </source>
</evidence>
<proteinExistence type="inferred from homology"/>
<dbReference type="FunFam" id="3.30.1390.10:FF:000001">
    <property type="entry name" value="50S ribosomal protein L7/L12"/>
    <property type="match status" value="1"/>
</dbReference>
<dbReference type="SUPFAM" id="SSF54736">
    <property type="entry name" value="ClpS-like"/>
    <property type="match status" value="1"/>
</dbReference>
<dbReference type="OMA" id="HARECSS"/>